<dbReference type="Proteomes" id="UP001501705">
    <property type="component" value="Unassembled WGS sequence"/>
</dbReference>
<comment type="caution">
    <text evidence="2">The sequence shown here is derived from an EMBL/GenBank/DDBJ whole genome shotgun (WGS) entry which is preliminary data.</text>
</comment>
<organism evidence="2 3">
    <name type="scientific">Kribbella hippodromi</name>
    <dbReference type="NCBI Taxonomy" id="434347"/>
    <lineage>
        <taxon>Bacteria</taxon>
        <taxon>Bacillati</taxon>
        <taxon>Actinomycetota</taxon>
        <taxon>Actinomycetes</taxon>
        <taxon>Propionibacteriales</taxon>
        <taxon>Kribbellaceae</taxon>
        <taxon>Kribbella</taxon>
    </lineage>
</organism>
<dbReference type="InterPro" id="IPR018713">
    <property type="entry name" value="MPAB/Lcp_cat_dom"/>
</dbReference>
<dbReference type="PANTHER" id="PTHR36151">
    <property type="entry name" value="BLR2777 PROTEIN"/>
    <property type="match status" value="1"/>
</dbReference>
<dbReference type="RefSeq" id="WP_344233734.1">
    <property type="nucleotide sequence ID" value="NZ_BAAAPH010000007.1"/>
</dbReference>
<sequence>MAATSSAPLTALNPLRDGLARMILTKVAGPDPYAERDRVHNTPGPRWFAPDRPIRRVHGDASMFAGGLRALLLQSLHPLAMAAVAAHSGYRGDPWGRLRRTSYFLAITTYGAVPDAEEAIAHVRSVHERVRGTSPGGVKYRASDPHLLKWVHVAEVDSFLLAHQRYGAHPLTAEEQDLYVEDAALVARKLGVIDPPTTVVELQQLLKDYQPELRGTAEARQAARFMLIHPPVPWAVRPAYGVLTAAAVGLLPWWTRLPLRLPYLPLAERTVVRAAGDGLTKTIRWALASPSLEGRTAAPAVP</sequence>
<dbReference type="Pfam" id="PF09995">
    <property type="entry name" value="MPAB_Lcp_cat"/>
    <property type="match status" value="1"/>
</dbReference>
<proteinExistence type="predicted"/>
<dbReference type="EMBL" id="BAAAPH010000007">
    <property type="protein sequence ID" value="GAA1568607.1"/>
    <property type="molecule type" value="Genomic_DNA"/>
</dbReference>
<feature type="domain" description="ER-bound oxygenase mpaB/mpaB'/Rubber oxygenase catalytic" evidence="1">
    <location>
        <begin position="55"/>
        <end position="280"/>
    </location>
</feature>
<dbReference type="PANTHER" id="PTHR36151:SF3">
    <property type="entry name" value="ER-BOUND OXYGENASE MPAB_MPAB'_RUBBER OXYGENASE CATALYTIC DOMAIN-CONTAINING PROTEIN"/>
    <property type="match status" value="1"/>
</dbReference>
<reference evidence="3" key="1">
    <citation type="journal article" date="2019" name="Int. J. Syst. Evol. Microbiol.">
        <title>The Global Catalogue of Microorganisms (GCM) 10K type strain sequencing project: providing services to taxonomists for standard genome sequencing and annotation.</title>
        <authorList>
            <consortium name="The Broad Institute Genomics Platform"/>
            <consortium name="The Broad Institute Genome Sequencing Center for Infectious Disease"/>
            <person name="Wu L."/>
            <person name="Ma J."/>
        </authorList>
    </citation>
    <scope>NUCLEOTIDE SEQUENCE [LARGE SCALE GENOMIC DNA]</scope>
    <source>
        <strain evidence="3">JCM 15572</strain>
    </source>
</reference>
<name>A0ABP4P0V9_9ACTN</name>
<protein>
    <submittedName>
        <fullName evidence="2">Oxygenase MpaB family protein</fullName>
    </submittedName>
</protein>
<evidence type="ECO:0000313" key="3">
    <source>
        <dbReference type="Proteomes" id="UP001501705"/>
    </source>
</evidence>
<gene>
    <name evidence="2" type="ORF">GCM10009804_26340</name>
</gene>
<evidence type="ECO:0000259" key="1">
    <source>
        <dbReference type="Pfam" id="PF09995"/>
    </source>
</evidence>
<keyword evidence="3" id="KW-1185">Reference proteome</keyword>
<evidence type="ECO:0000313" key="2">
    <source>
        <dbReference type="EMBL" id="GAA1568607.1"/>
    </source>
</evidence>
<accession>A0ABP4P0V9</accession>